<feature type="compositionally biased region" description="Pro residues" evidence="1">
    <location>
        <begin position="157"/>
        <end position="172"/>
    </location>
</feature>
<accession>A0ABQ5QXM0</accession>
<feature type="transmembrane region" description="Helical" evidence="2">
    <location>
        <begin position="62"/>
        <end position="82"/>
    </location>
</feature>
<name>A0ABQ5QXM0_9ACTN</name>
<keyword evidence="2" id="KW-0472">Membrane</keyword>
<keyword evidence="4" id="KW-1185">Reference proteome</keyword>
<reference evidence="3" key="1">
    <citation type="submission" date="2022-12" db="EMBL/GenBank/DDBJ databases">
        <title>New Phytohabitans aurantiacus sp. RD004123 nov., an actinomycete isolated from soil.</title>
        <authorList>
            <person name="Triningsih D.W."/>
            <person name="Harunari E."/>
            <person name="Igarashi Y."/>
        </authorList>
    </citation>
    <scope>NUCLEOTIDE SEQUENCE</scope>
    <source>
        <strain evidence="3">RD004123</strain>
    </source>
</reference>
<evidence type="ECO:0000256" key="1">
    <source>
        <dbReference type="SAM" id="MobiDB-lite"/>
    </source>
</evidence>
<feature type="compositionally biased region" description="Pro residues" evidence="1">
    <location>
        <begin position="181"/>
        <end position="191"/>
    </location>
</feature>
<keyword evidence="2" id="KW-1133">Transmembrane helix</keyword>
<organism evidence="3 4">
    <name type="scientific">Phytohabitans aurantiacus</name>
    <dbReference type="NCBI Taxonomy" id="3016789"/>
    <lineage>
        <taxon>Bacteria</taxon>
        <taxon>Bacillati</taxon>
        <taxon>Actinomycetota</taxon>
        <taxon>Actinomycetes</taxon>
        <taxon>Micromonosporales</taxon>
        <taxon>Micromonosporaceae</taxon>
    </lineage>
</organism>
<protein>
    <recommendedName>
        <fullName evidence="5">Integral membrane protein</fullName>
    </recommendedName>
</protein>
<feature type="region of interest" description="Disordered" evidence="1">
    <location>
        <begin position="157"/>
        <end position="199"/>
    </location>
</feature>
<evidence type="ECO:0000313" key="3">
    <source>
        <dbReference type="EMBL" id="GLH98070.1"/>
    </source>
</evidence>
<dbReference type="Proteomes" id="UP001144280">
    <property type="component" value="Unassembled WGS sequence"/>
</dbReference>
<proteinExistence type="predicted"/>
<evidence type="ECO:0000313" key="4">
    <source>
        <dbReference type="Proteomes" id="UP001144280"/>
    </source>
</evidence>
<feature type="transmembrane region" description="Helical" evidence="2">
    <location>
        <begin position="33"/>
        <end position="56"/>
    </location>
</feature>
<sequence length="199" mass="19590">MSLSSTPVADSVPSRFAPMADTALRVAGGALRVAGGVIAVLAAVLTAVLELLLAAVRVGGELVGISIVVAVAGNLALGWFAYTTVGRKWAIALPATAWLAVMLVASGRTAEGDLLLVGPSGGKVIDGNSWVGITMIFGGAIAYAMAAFRLMLMPPPTPPPSPPAAPAPPAASAPPAAAPASAPPAPSPPPADQGQKHAL</sequence>
<gene>
    <name evidence="3" type="ORF">Pa4123_33450</name>
</gene>
<feature type="transmembrane region" description="Helical" evidence="2">
    <location>
        <begin position="89"/>
        <end position="110"/>
    </location>
</feature>
<comment type="caution">
    <text evidence="3">The sequence shown here is derived from an EMBL/GenBank/DDBJ whole genome shotgun (WGS) entry which is preliminary data.</text>
</comment>
<dbReference type="EMBL" id="BSDI01000013">
    <property type="protein sequence ID" value="GLH98070.1"/>
    <property type="molecule type" value="Genomic_DNA"/>
</dbReference>
<feature type="transmembrane region" description="Helical" evidence="2">
    <location>
        <begin position="130"/>
        <end position="152"/>
    </location>
</feature>
<keyword evidence="2" id="KW-0812">Transmembrane</keyword>
<dbReference type="RefSeq" id="WP_281896546.1">
    <property type="nucleotide sequence ID" value="NZ_BSDI01000013.1"/>
</dbReference>
<evidence type="ECO:0008006" key="5">
    <source>
        <dbReference type="Google" id="ProtNLM"/>
    </source>
</evidence>
<evidence type="ECO:0000256" key="2">
    <source>
        <dbReference type="SAM" id="Phobius"/>
    </source>
</evidence>